<feature type="transmembrane region" description="Helical" evidence="1">
    <location>
        <begin position="100"/>
        <end position="122"/>
    </location>
</feature>
<sequence>MPIDGRPSPGSSFDPQSADVIILLQVSLMQTAVDCLFFGMQAALSFAAWSALARRDSRSLVIKAAVAVLLGISTVAVVLAMENTVGGLDPAYTKNDQYNIVLSAVVRVSYLLSDVIVVWRAWILSAGNRFSQAALLLCLCGTTAGIIVDFVWAYENPAMVPPAARTLIKTIPLLVTNIVATMVVSWRVWHYRRDIKFNLDPLGRKTRLEKILVLLVESGFIYCFLWAFALAVQYIGGDGAFFALYSIVGRAYHSISGIYPTIIILAVAMQRSEESLFTARQEASEPIRSLRFERSTTGTGAGATTTLSMDNDLTRSEVLDGGAEFQSTTSTSVRDIHTASVDCPEVESGGSTS</sequence>
<feature type="transmembrane region" description="Helical" evidence="1">
    <location>
        <begin position="211"/>
        <end position="236"/>
    </location>
</feature>
<keyword evidence="3" id="KW-1185">Reference proteome</keyword>
<keyword evidence="1" id="KW-0472">Membrane</keyword>
<dbReference type="OrthoDB" id="3174319at2759"/>
<dbReference type="Proteomes" id="UP000007431">
    <property type="component" value="Unassembled WGS sequence"/>
</dbReference>
<keyword evidence="1" id="KW-1133">Transmembrane helix</keyword>
<dbReference type="InParanoid" id="D8QAE1"/>
<reference evidence="2 3" key="1">
    <citation type="journal article" date="2010" name="Nat. Biotechnol.">
        <title>Genome sequence of the model mushroom Schizophyllum commune.</title>
        <authorList>
            <person name="Ohm R.A."/>
            <person name="de Jong J.F."/>
            <person name="Lugones L.G."/>
            <person name="Aerts A."/>
            <person name="Kothe E."/>
            <person name="Stajich J.E."/>
            <person name="de Vries R.P."/>
            <person name="Record E."/>
            <person name="Levasseur A."/>
            <person name="Baker S.E."/>
            <person name="Bartholomew K.A."/>
            <person name="Coutinho P.M."/>
            <person name="Erdmann S."/>
            <person name="Fowler T.J."/>
            <person name="Gathman A.C."/>
            <person name="Lombard V."/>
            <person name="Henrissat B."/>
            <person name="Knabe N."/>
            <person name="Kuees U."/>
            <person name="Lilly W.W."/>
            <person name="Lindquist E."/>
            <person name="Lucas S."/>
            <person name="Magnuson J.K."/>
            <person name="Piumi F."/>
            <person name="Raudaskoski M."/>
            <person name="Salamov A."/>
            <person name="Schmutz J."/>
            <person name="Schwarze F.W.M.R."/>
            <person name="vanKuyk P.A."/>
            <person name="Horton J.S."/>
            <person name="Grigoriev I.V."/>
            <person name="Woesten H.A.B."/>
        </authorList>
    </citation>
    <scope>NUCLEOTIDE SEQUENCE [LARGE SCALE GENOMIC DNA]</scope>
    <source>
        <strain evidence="3">H4-8 / FGSC 9210</strain>
    </source>
</reference>
<evidence type="ECO:0000313" key="2">
    <source>
        <dbReference type="EMBL" id="EFI95386.1"/>
    </source>
</evidence>
<feature type="transmembrane region" description="Helical" evidence="1">
    <location>
        <begin position="134"/>
        <end position="154"/>
    </location>
</feature>
<dbReference type="AlphaFoldDB" id="D8QAE1"/>
<feature type="transmembrane region" description="Helical" evidence="1">
    <location>
        <begin position="60"/>
        <end position="80"/>
    </location>
</feature>
<dbReference type="VEuPathDB" id="FungiDB:SCHCODRAFT_02630700"/>
<dbReference type="EMBL" id="GL377308">
    <property type="protein sequence ID" value="EFI95386.1"/>
    <property type="molecule type" value="Genomic_DNA"/>
</dbReference>
<feature type="transmembrane region" description="Helical" evidence="1">
    <location>
        <begin position="166"/>
        <end position="190"/>
    </location>
</feature>
<evidence type="ECO:0000313" key="3">
    <source>
        <dbReference type="Proteomes" id="UP000007431"/>
    </source>
</evidence>
<evidence type="ECO:0000256" key="1">
    <source>
        <dbReference type="SAM" id="Phobius"/>
    </source>
</evidence>
<organism evidence="3">
    <name type="scientific">Schizophyllum commune (strain H4-8 / FGSC 9210)</name>
    <name type="common">Split gill fungus</name>
    <dbReference type="NCBI Taxonomy" id="578458"/>
    <lineage>
        <taxon>Eukaryota</taxon>
        <taxon>Fungi</taxon>
        <taxon>Dikarya</taxon>
        <taxon>Basidiomycota</taxon>
        <taxon>Agaricomycotina</taxon>
        <taxon>Agaricomycetes</taxon>
        <taxon>Agaricomycetidae</taxon>
        <taxon>Agaricales</taxon>
        <taxon>Schizophyllaceae</taxon>
        <taxon>Schizophyllum</taxon>
    </lineage>
</organism>
<feature type="transmembrane region" description="Helical" evidence="1">
    <location>
        <begin position="242"/>
        <end position="268"/>
    </location>
</feature>
<protein>
    <submittedName>
        <fullName evidence="2">Expressed protein</fullName>
    </submittedName>
</protein>
<proteinExistence type="predicted"/>
<keyword evidence="1" id="KW-0812">Transmembrane</keyword>
<accession>D8QAE1</accession>
<dbReference type="OMA" id="YSAAQVC"/>
<feature type="transmembrane region" description="Helical" evidence="1">
    <location>
        <begin position="20"/>
        <end position="48"/>
    </location>
</feature>
<dbReference type="HOGENOM" id="CLU_044614_9_0_1"/>
<gene>
    <name evidence="2" type="ORF">SCHCODRAFT_85620</name>
</gene>
<name>D8QAE1_SCHCM</name>